<dbReference type="GO" id="GO:0046872">
    <property type="term" value="F:metal ion binding"/>
    <property type="evidence" value="ECO:0007669"/>
    <property type="project" value="UniProtKB-KW"/>
</dbReference>
<evidence type="ECO:0000256" key="13">
    <source>
        <dbReference type="ARBA" id="ARBA00023065"/>
    </source>
</evidence>
<dbReference type="Gene3D" id="1.20.1110.10">
    <property type="entry name" value="Calcium-transporting ATPase, transmembrane domain"/>
    <property type="match status" value="1"/>
</dbReference>
<dbReference type="SUPFAM" id="SSF56784">
    <property type="entry name" value="HAD-like"/>
    <property type="match status" value="1"/>
</dbReference>
<dbReference type="InterPro" id="IPR018303">
    <property type="entry name" value="ATPase_P-typ_P_site"/>
</dbReference>
<dbReference type="Pfam" id="PF00122">
    <property type="entry name" value="E1-E2_ATPase"/>
    <property type="match status" value="1"/>
</dbReference>
<dbReference type="SUPFAM" id="SSF81660">
    <property type="entry name" value="Metal cation-transporting ATPase, ATP-binding domain N"/>
    <property type="match status" value="1"/>
</dbReference>
<feature type="domain" description="Cation-transporting P-type ATPase N-terminal" evidence="16">
    <location>
        <begin position="4"/>
        <end position="68"/>
    </location>
</feature>
<dbReference type="PANTHER" id="PTHR24093:SF477">
    <property type="entry name" value="CALCIUM-TRANSPORTING ATPASE"/>
    <property type="match status" value="1"/>
</dbReference>
<proteinExistence type="predicted"/>
<dbReference type="EC" id="7.2.2.10" evidence="2"/>
<dbReference type="InterPro" id="IPR004014">
    <property type="entry name" value="ATPase_P-typ_cation-transptr_N"/>
</dbReference>
<evidence type="ECO:0000256" key="15">
    <source>
        <dbReference type="SAM" id="Phobius"/>
    </source>
</evidence>
<organism evidence="17 18">
    <name type="scientific">Megamonas rupellensis</name>
    <dbReference type="NCBI Taxonomy" id="491921"/>
    <lineage>
        <taxon>Bacteria</taxon>
        <taxon>Bacillati</taxon>
        <taxon>Bacillota</taxon>
        <taxon>Negativicutes</taxon>
        <taxon>Selenomonadales</taxon>
        <taxon>Selenomonadaceae</taxon>
        <taxon>Megamonas</taxon>
    </lineage>
</organism>
<feature type="transmembrane region" description="Helical" evidence="15">
    <location>
        <begin position="686"/>
        <end position="708"/>
    </location>
</feature>
<dbReference type="InterPro" id="IPR023298">
    <property type="entry name" value="ATPase_P-typ_TM_dom_sf"/>
</dbReference>
<dbReference type="InterPro" id="IPR036412">
    <property type="entry name" value="HAD-like_sf"/>
</dbReference>
<keyword evidence="9" id="KW-0067">ATP-binding</keyword>
<dbReference type="AlphaFoldDB" id="A0A412A069"/>
<keyword evidence="13" id="KW-0406">Ion transport</keyword>
<evidence type="ECO:0000256" key="2">
    <source>
        <dbReference type="ARBA" id="ARBA00012790"/>
    </source>
</evidence>
<keyword evidence="3" id="KW-0813">Transport</keyword>
<dbReference type="Pfam" id="PF13246">
    <property type="entry name" value="Cation_ATPase"/>
    <property type="match status" value="1"/>
</dbReference>
<dbReference type="InterPro" id="IPR001757">
    <property type="entry name" value="P_typ_ATPase"/>
</dbReference>
<evidence type="ECO:0000256" key="9">
    <source>
        <dbReference type="ARBA" id="ARBA00022840"/>
    </source>
</evidence>
<feature type="transmembrane region" description="Helical" evidence="15">
    <location>
        <begin position="856"/>
        <end position="872"/>
    </location>
</feature>
<evidence type="ECO:0000259" key="16">
    <source>
        <dbReference type="SMART" id="SM00831"/>
    </source>
</evidence>
<dbReference type="InterPro" id="IPR059000">
    <property type="entry name" value="ATPase_P-type_domA"/>
</dbReference>
<reference evidence="17 18" key="1">
    <citation type="submission" date="2018-08" db="EMBL/GenBank/DDBJ databases">
        <title>A genome reference for cultivated species of the human gut microbiota.</title>
        <authorList>
            <person name="Zou Y."/>
            <person name="Xue W."/>
            <person name="Luo G."/>
        </authorList>
    </citation>
    <scope>NUCLEOTIDE SEQUENCE [LARGE SCALE GENOMIC DNA]</scope>
    <source>
        <strain evidence="17 18">AF29-2</strain>
    </source>
</reference>
<feature type="transmembrane region" description="Helical" evidence="15">
    <location>
        <begin position="827"/>
        <end position="850"/>
    </location>
</feature>
<feature type="transmembrane region" description="Helical" evidence="15">
    <location>
        <begin position="249"/>
        <end position="276"/>
    </location>
</feature>
<dbReference type="InterPro" id="IPR008250">
    <property type="entry name" value="ATPase_P-typ_transduc_dom_A_sf"/>
</dbReference>
<dbReference type="PANTHER" id="PTHR24093">
    <property type="entry name" value="CATION TRANSPORTING ATPASE"/>
    <property type="match status" value="1"/>
</dbReference>
<evidence type="ECO:0000256" key="6">
    <source>
        <dbReference type="ARBA" id="ARBA00022723"/>
    </source>
</evidence>
<dbReference type="InterPro" id="IPR023214">
    <property type="entry name" value="HAD_sf"/>
</dbReference>
<keyword evidence="11" id="KW-1278">Translocase</keyword>
<dbReference type="Gene3D" id="2.70.150.10">
    <property type="entry name" value="Calcium-transporting ATPase, cytoplasmic transduction domain A"/>
    <property type="match status" value="1"/>
</dbReference>
<feature type="transmembrane region" description="Helical" evidence="15">
    <location>
        <begin position="52"/>
        <end position="71"/>
    </location>
</feature>
<keyword evidence="5 15" id="KW-0812">Transmembrane</keyword>
<dbReference type="PRINTS" id="PR00119">
    <property type="entry name" value="CATATPASE"/>
</dbReference>
<accession>A0A412A069</accession>
<evidence type="ECO:0000313" key="17">
    <source>
        <dbReference type="EMBL" id="RGQ08439.1"/>
    </source>
</evidence>
<comment type="subcellular location">
    <subcellularLocation>
        <location evidence="1">Membrane</location>
        <topology evidence="1">Multi-pass membrane protein</topology>
    </subcellularLocation>
</comment>
<dbReference type="Proteomes" id="UP000284662">
    <property type="component" value="Unassembled WGS sequence"/>
</dbReference>
<feature type="transmembrane region" description="Helical" evidence="15">
    <location>
        <begin position="77"/>
        <end position="96"/>
    </location>
</feature>
<feature type="transmembrane region" description="Helical" evidence="15">
    <location>
        <begin position="754"/>
        <end position="773"/>
    </location>
</feature>
<keyword evidence="6" id="KW-0479">Metal-binding</keyword>
<keyword evidence="10" id="KW-0460">Magnesium</keyword>
<dbReference type="GO" id="GO:0005388">
    <property type="term" value="F:P-type calcium transporter activity"/>
    <property type="evidence" value="ECO:0007669"/>
    <property type="project" value="UniProtKB-EC"/>
</dbReference>
<dbReference type="Pfam" id="PF08282">
    <property type="entry name" value="Hydrolase_3"/>
    <property type="match status" value="1"/>
</dbReference>
<dbReference type="PRINTS" id="PR00120">
    <property type="entry name" value="HATPASE"/>
</dbReference>
<evidence type="ECO:0000256" key="11">
    <source>
        <dbReference type="ARBA" id="ARBA00022967"/>
    </source>
</evidence>
<keyword evidence="17" id="KW-0378">Hydrolase</keyword>
<evidence type="ECO:0000313" key="18">
    <source>
        <dbReference type="Proteomes" id="UP000284662"/>
    </source>
</evidence>
<evidence type="ECO:0000256" key="1">
    <source>
        <dbReference type="ARBA" id="ARBA00004141"/>
    </source>
</evidence>
<dbReference type="PROSITE" id="PS00154">
    <property type="entry name" value="ATPASE_E1_E2"/>
    <property type="match status" value="1"/>
</dbReference>
<dbReference type="InterPro" id="IPR006068">
    <property type="entry name" value="ATPase_P-typ_cation-transptr_C"/>
</dbReference>
<dbReference type="GO" id="GO:0005886">
    <property type="term" value="C:plasma membrane"/>
    <property type="evidence" value="ECO:0007669"/>
    <property type="project" value="TreeGrafter"/>
</dbReference>
<dbReference type="GO" id="GO:0016887">
    <property type="term" value="F:ATP hydrolysis activity"/>
    <property type="evidence" value="ECO:0007669"/>
    <property type="project" value="InterPro"/>
</dbReference>
<keyword evidence="12 15" id="KW-1133">Transmembrane helix</keyword>
<dbReference type="SFLD" id="SFLDS00003">
    <property type="entry name" value="Haloacid_Dehalogenase"/>
    <property type="match status" value="1"/>
</dbReference>
<dbReference type="NCBIfam" id="TIGR01517">
    <property type="entry name" value="ATPase-IIB_Ca"/>
    <property type="match status" value="1"/>
</dbReference>
<dbReference type="Pfam" id="PF00690">
    <property type="entry name" value="Cation_ATPase_N"/>
    <property type="match status" value="1"/>
</dbReference>
<dbReference type="SMART" id="SM00831">
    <property type="entry name" value="Cation_ATPase_N"/>
    <property type="match status" value="1"/>
</dbReference>
<feature type="transmembrane region" description="Helical" evidence="15">
    <location>
        <begin position="282"/>
        <end position="315"/>
    </location>
</feature>
<protein>
    <recommendedName>
        <fullName evidence="2">P-type Ca(2+) transporter</fullName>
        <ecNumber evidence="2">7.2.2.10</ecNumber>
    </recommendedName>
</protein>
<feature type="transmembrane region" description="Helical" evidence="15">
    <location>
        <begin position="788"/>
        <end position="806"/>
    </location>
</feature>
<sequence>MINEVFKLNNSLKGLSDNEVIESRQRYGTNFIKEAEPLSFWQHFLEGFQDPMIKILCVISVIMLIMYYLGYSDWYEPVGTIIAVILVNFVTAKTGTDNDKAYKNLKDSQKKDTAKIIRNGKLNEIVVNDIVVGDIILLQNGDKILADGILVDGKISVDNSSLNGEAEECKKTAAPEGYELIKEITGDTFVDKHSLFRNSVVINGEGYMEVRAVGEKTMAGKMAEDMKEKEPDSPLQVKLSKLAHQISNFGYVGSIVIALAYLAHYIVLAGGISAYLNNDLGTILVGIVNAIAIAITIIVCAVPEGLPLVIALVLMQNTGKLYKANVLVRKAIGIETAGSLNILFSDKTGTITKGKLEVVKVLDGNGNNIELNKTGYVLKNLYKSIANNSASEFDANGNVIGGNMTDKALLNFINNNEYQKNKLNVINKQEFNSTNKFSQISYMENGQLITEYKGAPEVLLAHAKKYMTNDGKILPLNLDKLNAKIDDLANNAMRVLCFGYSKQPLKENIINDDTIITSLVAIRDDVRPEAKEAIKEVQNAGIQVVMITGDRKETAVAIAKDAGLYCEQNSDIALTSKELNNMSDNEIKQILPKLKVIARALPTDKSRMVKICQSVNLVVGMTGDGTNDAPALKAADVGFAMGSGTDVAKEASKLVILDDNFNSIKNAIWYGRTLYNNILKFCKMQLTINVAAVIVSAICPFIGIEAPLKVTHLLWINLCMDALASLMFAGEPALRKYMKAKPRKRDENIISKEMATQIGVMGVWLTLISILWFKLPFVATFFNTENEFYTGFFCMFVFAFMVNAFNVRTKSLNVFEHIKENPAFIKIWSLIMIIQIVLVSIGGIVGEIFSCTSFNLSGWIIVTLFALTMYPVDMIRKLLFNK</sequence>
<dbReference type="SUPFAM" id="SSF81665">
    <property type="entry name" value="Calcium ATPase, transmembrane domain M"/>
    <property type="match status" value="1"/>
</dbReference>
<dbReference type="Gene3D" id="3.40.1110.10">
    <property type="entry name" value="Calcium-transporting ATPase, cytoplasmic domain N"/>
    <property type="match status" value="1"/>
</dbReference>
<evidence type="ECO:0000256" key="4">
    <source>
        <dbReference type="ARBA" id="ARBA00022568"/>
    </source>
</evidence>
<evidence type="ECO:0000256" key="12">
    <source>
        <dbReference type="ARBA" id="ARBA00022989"/>
    </source>
</evidence>
<evidence type="ECO:0000256" key="5">
    <source>
        <dbReference type="ARBA" id="ARBA00022692"/>
    </source>
</evidence>
<keyword evidence="8" id="KW-0106">Calcium</keyword>
<dbReference type="InterPro" id="IPR023299">
    <property type="entry name" value="ATPase_P-typ_cyto_dom_N"/>
</dbReference>
<dbReference type="Gene3D" id="3.40.50.1000">
    <property type="entry name" value="HAD superfamily/HAD-like"/>
    <property type="match status" value="1"/>
</dbReference>
<comment type="caution">
    <text evidence="17">The sequence shown here is derived from an EMBL/GenBank/DDBJ whole genome shotgun (WGS) entry which is preliminary data.</text>
</comment>
<dbReference type="EMBL" id="QRST01000001">
    <property type="protein sequence ID" value="RGQ08439.1"/>
    <property type="molecule type" value="Genomic_DNA"/>
</dbReference>
<dbReference type="Pfam" id="PF00689">
    <property type="entry name" value="Cation_ATPase_C"/>
    <property type="match status" value="1"/>
</dbReference>
<feature type="transmembrane region" description="Helical" evidence="15">
    <location>
        <begin position="714"/>
        <end position="734"/>
    </location>
</feature>
<dbReference type="SFLD" id="SFLDF00027">
    <property type="entry name" value="p-type_atpase"/>
    <property type="match status" value="1"/>
</dbReference>
<evidence type="ECO:0000256" key="8">
    <source>
        <dbReference type="ARBA" id="ARBA00022837"/>
    </source>
</evidence>
<dbReference type="InterPro" id="IPR044492">
    <property type="entry name" value="P_typ_ATPase_HD_dom"/>
</dbReference>
<dbReference type="InterPro" id="IPR006408">
    <property type="entry name" value="P-type_ATPase_IIB"/>
</dbReference>
<keyword evidence="4" id="KW-0109">Calcium transport</keyword>
<dbReference type="SFLD" id="SFLDG00002">
    <property type="entry name" value="C1.7:_P-type_atpase_like"/>
    <property type="match status" value="1"/>
</dbReference>
<dbReference type="SUPFAM" id="SSF81653">
    <property type="entry name" value="Calcium ATPase, transduction domain A"/>
    <property type="match status" value="1"/>
</dbReference>
<dbReference type="NCBIfam" id="TIGR01494">
    <property type="entry name" value="ATPase_P-type"/>
    <property type="match status" value="1"/>
</dbReference>
<evidence type="ECO:0000256" key="3">
    <source>
        <dbReference type="ARBA" id="ARBA00022448"/>
    </source>
</evidence>
<keyword evidence="7" id="KW-0547">Nucleotide-binding</keyword>
<dbReference type="GO" id="GO:0005524">
    <property type="term" value="F:ATP binding"/>
    <property type="evidence" value="ECO:0007669"/>
    <property type="project" value="UniProtKB-KW"/>
</dbReference>
<keyword evidence="14 15" id="KW-0472">Membrane</keyword>
<evidence type="ECO:0000256" key="10">
    <source>
        <dbReference type="ARBA" id="ARBA00022842"/>
    </source>
</evidence>
<gene>
    <name evidence="17" type="ORF">DWZ11_00845</name>
</gene>
<evidence type="ECO:0000256" key="14">
    <source>
        <dbReference type="ARBA" id="ARBA00023136"/>
    </source>
</evidence>
<name>A0A412A069_9FIRM</name>
<evidence type="ECO:0000256" key="7">
    <source>
        <dbReference type="ARBA" id="ARBA00022741"/>
    </source>
</evidence>